<feature type="domain" description="Endonuclease/exonuclease/phosphatase" evidence="3">
    <location>
        <begin position="75"/>
        <end position="323"/>
    </location>
</feature>
<dbReference type="PANTHER" id="PTHR41349:SF1">
    <property type="entry name" value="PROTEIN CBG08683"/>
    <property type="match status" value="1"/>
</dbReference>
<dbReference type="InterPro" id="IPR005135">
    <property type="entry name" value="Endo/exonuclease/phosphatase"/>
</dbReference>
<evidence type="ECO:0000313" key="4">
    <source>
        <dbReference type="EMBL" id="KAI1697643.1"/>
    </source>
</evidence>
<keyword evidence="2" id="KW-0472">Membrane</keyword>
<feature type="region of interest" description="Disordered" evidence="1">
    <location>
        <begin position="298"/>
        <end position="319"/>
    </location>
</feature>
<gene>
    <name evidence="4" type="ORF">DdX_18390</name>
</gene>
<sequence length="334" mass="37613">MVAVFGIIPLFREGCFSIILLLMIMIVVSESAIIERLEYTTIDTEVIFSTSTKLKGKCLKGKVHKGSDALSIRAISFNTWHTGRSVNNGLEKLVKHIKYLNPDIAALQDEVVDIYFGFGAQVLITKHGHTFPVNFFSMHLNYVSYGPYAAQNKLVTTKELIMKGEDSKDGYGRAANIRELLANPKFQEWSKDAENAGPPVIIAGDFNCPSHIDWIEETKSLHGGWTFEWPATKLLTDIGMIDSFREIHSDVMETPGHTWSTVQNATGSEWDYSIPEPQDRIDFIFYKGSKSLKTKKSYTYSGDPKHKPQPIPNHANNDYPSDHYTVVTDFDVLL</sequence>
<reference evidence="4" key="1">
    <citation type="submission" date="2022-01" db="EMBL/GenBank/DDBJ databases">
        <title>Genome Sequence Resource for Two Populations of Ditylenchus destructor, the Migratory Endoparasitic Phytonematode.</title>
        <authorList>
            <person name="Zhang H."/>
            <person name="Lin R."/>
            <person name="Xie B."/>
        </authorList>
    </citation>
    <scope>NUCLEOTIDE SEQUENCE</scope>
    <source>
        <strain evidence="4">BazhouSP</strain>
    </source>
</reference>
<keyword evidence="4" id="KW-0255">Endonuclease</keyword>
<evidence type="ECO:0000313" key="5">
    <source>
        <dbReference type="Proteomes" id="UP001201812"/>
    </source>
</evidence>
<protein>
    <submittedName>
        <fullName evidence="4">Endonuclease/Exonuclease/phosphatase family domain-containing protein</fullName>
    </submittedName>
</protein>
<dbReference type="Gene3D" id="3.60.10.10">
    <property type="entry name" value="Endonuclease/exonuclease/phosphatase"/>
    <property type="match status" value="1"/>
</dbReference>
<keyword evidence="2" id="KW-1133">Transmembrane helix</keyword>
<keyword evidence="4" id="KW-0378">Hydrolase</keyword>
<evidence type="ECO:0000256" key="1">
    <source>
        <dbReference type="SAM" id="MobiDB-lite"/>
    </source>
</evidence>
<dbReference type="SUPFAM" id="SSF56219">
    <property type="entry name" value="DNase I-like"/>
    <property type="match status" value="1"/>
</dbReference>
<dbReference type="Proteomes" id="UP001201812">
    <property type="component" value="Unassembled WGS sequence"/>
</dbReference>
<comment type="caution">
    <text evidence="4">The sequence shown here is derived from an EMBL/GenBank/DDBJ whole genome shotgun (WGS) entry which is preliminary data.</text>
</comment>
<dbReference type="InterPro" id="IPR036691">
    <property type="entry name" value="Endo/exonu/phosph_ase_sf"/>
</dbReference>
<organism evidence="4 5">
    <name type="scientific">Ditylenchus destructor</name>
    <dbReference type="NCBI Taxonomy" id="166010"/>
    <lineage>
        <taxon>Eukaryota</taxon>
        <taxon>Metazoa</taxon>
        <taxon>Ecdysozoa</taxon>
        <taxon>Nematoda</taxon>
        <taxon>Chromadorea</taxon>
        <taxon>Rhabditida</taxon>
        <taxon>Tylenchina</taxon>
        <taxon>Tylenchomorpha</taxon>
        <taxon>Sphaerularioidea</taxon>
        <taxon>Anguinidae</taxon>
        <taxon>Anguininae</taxon>
        <taxon>Ditylenchus</taxon>
    </lineage>
</organism>
<keyword evidence="5" id="KW-1185">Reference proteome</keyword>
<feature type="transmembrane region" description="Helical" evidence="2">
    <location>
        <begin position="6"/>
        <end position="28"/>
    </location>
</feature>
<name>A0AAD4MLP7_9BILA</name>
<accession>A0AAD4MLP7</accession>
<proteinExistence type="predicted"/>
<dbReference type="AlphaFoldDB" id="A0AAD4MLP7"/>
<dbReference type="PANTHER" id="PTHR41349">
    <property type="match status" value="1"/>
</dbReference>
<keyword evidence="4" id="KW-0540">Nuclease</keyword>
<dbReference type="GO" id="GO:0004519">
    <property type="term" value="F:endonuclease activity"/>
    <property type="evidence" value="ECO:0007669"/>
    <property type="project" value="UniProtKB-KW"/>
</dbReference>
<dbReference type="EMBL" id="JAKKPZ010000258">
    <property type="protein sequence ID" value="KAI1697643.1"/>
    <property type="molecule type" value="Genomic_DNA"/>
</dbReference>
<evidence type="ECO:0000259" key="3">
    <source>
        <dbReference type="Pfam" id="PF03372"/>
    </source>
</evidence>
<evidence type="ECO:0000256" key="2">
    <source>
        <dbReference type="SAM" id="Phobius"/>
    </source>
</evidence>
<keyword evidence="2" id="KW-0812">Transmembrane</keyword>
<dbReference type="Pfam" id="PF03372">
    <property type="entry name" value="Exo_endo_phos"/>
    <property type="match status" value="1"/>
</dbReference>